<protein>
    <submittedName>
        <fullName evidence="1">Uncharacterized protein</fullName>
    </submittedName>
</protein>
<dbReference type="EMBL" id="CM042024">
    <property type="protein sequence ID" value="KAI3809759.1"/>
    <property type="molecule type" value="Genomic_DNA"/>
</dbReference>
<name>A0ACB9IP30_9ASTR</name>
<accession>A0ACB9IP30</accession>
<evidence type="ECO:0000313" key="1">
    <source>
        <dbReference type="EMBL" id="KAI3809759.1"/>
    </source>
</evidence>
<organism evidence="1 2">
    <name type="scientific">Smallanthus sonchifolius</name>
    <dbReference type="NCBI Taxonomy" id="185202"/>
    <lineage>
        <taxon>Eukaryota</taxon>
        <taxon>Viridiplantae</taxon>
        <taxon>Streptophyta</taxon>
        <taxon>Embryophyta</taxon>
        <taxon>Tracheophyta</taxon>
        <taxon>Spermatophyta</taxon>
        <taxon>Magnoliopsida</taxon>
        <taxon>eudicotyledons</taxon>
        <taxon>Gunneridae</taxon>
        <taxon>Pentapetalae</taxon>
        <taxon>asterids</taxon>
        <taxon>campanulids</taxon>
        <taxon>Asterales</taxon>
        <taxon>Asteraceae</taxon>
        <taxon>Asteroideae</taxon>
        <taxon>Heliantheae alliance</taxon>
        <taxon>Millerieae</taxon>
        <taxon>Smallanthus</taxon>
    </lineage>
</organism>
<evidence type="ECO:0000313" key="2">
    <source>
        <dbReference type="Proteomes" id="UP001056120"/>
    </source>
</evidence>
<reference evidence="1 2" key="2">
    <citation type="journal article" date="2022" name="Mol. Ecol. Resour.">
        <title>The genomes of chicory, endive, great burdock and yacon provide insights into Asteraceae paleo-polyploidization history and plant inulin production.</title>
        <authorList>
            <person name="Fan W."/>
            <person name="Wang S."/>
            <person name="Wang H."/>
            <person name="Wang A."/>
            <person name="Jiang F."/>
            <person name="Liu H."/>
            <person name="Zhao H."/>
            <person name="Xu D."/>
            <person name="Zhang Y."/>
        </authorList>
    </citation>
    <scope>NUCLEOTIDE SEQUENCE [LARGE SCALE GENOMIC DNA]</scope>
    <source>
        <strain evidence="2">cv. Yunnan</strain>
        <tissue evidence="1">Leaves</tissue>
    </source>
</reference>
<sequence>MDETEKPSEAKRTTVGPPSVLAYLDPNYWNERFTSEDHYEWLKDYSHFRHLIQQHIKPDSSVLELGCGNSQLCDELYKEGISKLTCIDLSSVAVAKMQKRLFSKGYKDVKRKEPCGDPWNPRPEAENKAMAMLQGVHRVLKPHGIFISIAFGQPHFRRPFNAPEFTWSIDYTTFGDGFHYFFYILRKNEL</sequence>
<dbReference type="Proteomes" id="UP001056120">
    <property type="component" value="Linkage Group LG07"/>
</dbReference>
<gene>
    <name evidence="1" type="ORF">L1987_19359</name>
</gene>
<reference evidence="2" key="1">
    <citation type="journal article" date="2022" name="Mol. Ecol. Resour.">
        <title>The genomes of chicory, endive, great burdock and yacon provide insights into Asteraceae palaeo-polyploidization history and plant inulin production.</title>
        <authorList>
            <person name="Fan W."/>
            <person name="Wang S."/>
            <person name="Wang H."/>
            <person name="Wang A."/>
            <person name="Jiang F."/>
            <person name="Liu H."/>
            <person name="Zhao H."/>
            <person name="Xu D."/>
            <person name="Zhang Y."/>
        </authorList>
    </citation>
    <scope>NUCLEOTIDE SEQUENCE [LARGE SCALE GENOMIC DNA]</scope>
    <source>
        <strain evidence="2">cv. Yunnan</strain>
    </source>
</reference>
<keyword evidence="2" id="KW-1185">Reference proteome</keyword>
<comment type="caution">
    <text evidence="1">The sequence shown here is derived from an EMBL/GenBank/DDBJ whole genome shotgun (WGS) entry which is preliminary data.</text>
</comment>
<proteinExistence type="predicted"/>